<gene>
    <name evidence="3" type="ORF">I553_1169</name>
</gene>
<dbReference type="PATRIC" id="fig|1299334.3.peg.8427"/>
<feature type="domain" description="Arabinofuranosyltransferase D third carbohydrate binding module" evidence="2">
    <location>
        <begin position="1"/>
        <end position="84"/>
    </location>
</feature>
<dbReference type="AlphaFoldDB" id="X7Z9Y6"/>
<dbReference type="EMBL" id="JAOB01000080">
    <property type="protein sequence ID" value="EUA16194.1"/>
    <property type="molecule type" value="Genomic_DNA"/>
</dbReference>
<name>X7Z9Y6_MYCXE</name>
<comment type="caution">
    <text evidence="3">The sequence shown here is derived from an EMBL/GenBank/DDBJ whole genome shotgun (WGS) entry which is preliminary data.</text>
</comment>
<keyword evidence="3" id="KW-0812">Transmembrane</keyword>
<evidence type="ECO:0000313" key="3">
    <source>
        <dbReference type="EMBL" id="EUA16194.1"/>
    </source>
</evidence>
<reference evidence="3" key="1">
    <citation type="submission" date="2014-01" db="EMBL/GenBank/DDBJ databases">
        <authorList>
            <person name="Brown-Elliot B."/>
            <person name="Wallace R."/>
            <person name="Lenaerts A."/>
            <person name="Ordway D."/>
            <person name="DeGroote M.A."/>
            <person name="Parker T."/>
            <person name="Sizemore C."/>
            <person name="Tallon L.J."/>
            <person name="Sadzewicz L.K."/>
            <person name="Sengamalay N."/>
            <person name="Fraser C.M."/>
            <person name="Hine E."/>
            <person name="Shefchek K.A."/>
            <person name="Das S.P."/>
            <person name="Tettelin H."/>
        </authorList>
    </citation>
    <scope>NUCLEOTIDE SEQUENCE [LARGE SCALE GENOMIC DNA]</scope>
    <source>
        <strain evidence="3">4042</strain>
    </source>
</reference>
<keyword evidence="3" id="KW-0472">Membrane</keyword>
<proteinExistence type="predicted"/>
<organism evidence="3">
    <name type="scientific">Mycobacterium xenopi 4042</name>
    <dbReference type="NCBI Taxonomy" id="1299334"/>
    <lineage>
        <taxon>Bacteria</taxon>
        <taxon>Bacillati</taxon>
        <taxon>Actinomycetota</taxon>
        <taxon>Actinomycetes</taxon>
        <taxon>Mycobacteriales</taxon>
        <taxon>Mycobacteriaceae</taxon>
        <taxon>Mycobacterium</taxon>
    </lineage>
</organism>
<protein>
    <submittedName>
        <fullName evidence="3">Putative transmembrane protein</fullName>
    </submittedName>
</protein>
<sequence>MPAHPTMVAVDLGDGPQVRELKSSDAAGPQTIRLKSRTTDTITLSLLNWNDVIDRTALGFDQLKPPGLAEVAVLGGDDRPVAGADANRNRSGRSPSTALTARSWQSRAVSCTPRSAPRRGRCSTANR</sequence>
<evidence type="ECO:0000259" key="2">
    <source>
        <dbReference type="Pfam" id="PF24607"/>
    </source>
</evidence>
<feature type="compositionally biased region" description="Polar residues" evidence="1">
    <location>
        <begin position="92"/>
        <end position="113"/>
    </location>
</feature>
<accession>X7Z9Y6</accession>
<evidence type="ECO:0000256" key="1">
    <source>
        <dbReference type="SAM" id="MobiDB-lite"/>
    </source>
</evidence>
<dbReference type="Pfam" id="PF24607">
    <property type="entry name" value="CBM_AftD"/>
    <property type="match status" value="1"/>
</dbReference>
<dbReference type="InterPro" id="IPR056997">
    <property type="entry name" value="CBM_AftD"/>
</dbReference>
<feature type="region of interest" description="Disordered" evidence="1">
    <location>
        <begin position="78"/>
        <end position="127"/>
    </location>
</feature>